<dbReference type="InterPro" id="IPR000182">
    <property type="entry name" value="GNAT_dom"/>
</dbReference>
<comment type="caution">
    <text evidence="4">The sequence shown here is derived from an EMBL/GenBank/DDBJ whole genome shotgun (WGS) entry which is preliminary data.</text>
</comment>
<dbReference type="GO" id="GO:0008080">
    <property type="term" value="F:N-acetyltransferase activity"/>
    <property type="evidence" value="ECO:0007669"/>
    <property type="project" value="InterPro"/>
</dbReference>
<dbReference type="Proteomes" id="UP000193648">
    <property type="component" value="Unassembled WGS sequence"/>
</dbReference>
<evidence type="ECO:0000256" key="1">
    <source>
        <dbReference type="ARBA" id="ARBA00022679"/>
    </source>
</evidence>
<organism evidence="4 5">
    <name type="scientific">Lobosporangium transversale</name>
    <dbReference type="NCBI Taxonomy" id="64571"/>
    <lineage>
        <taxon>Eukaryota</taxon>
        <taxon>Fungi</taxon>
        <taxon>Fungi incertae sedis</taxon>
        <taxon>Mucoromycota</taxon>
        <taxon>Mortierellomycotina</taxon>
        <taxon>Mortierellomycetes</taxon>
        <taxon>Mortierellales</taxon>
        <taxon>Mortierellaceae</taxon>
        <taxon>Lobosporangium</taxon>
    </lineage>
</organism>
<keyword evidence="4" id="KW-0012">Acyltransferase</keyword>
<feature type="domain" description="N-acetyltransferase" evidence="3">
    <location>
        <begin position="3"/>
        <end position="189"/>
    </location>
</feature>
<name>A0A1Y2G9V2_9FUNG</name>
<evidence type="ECO:0000313" key="4">
    <source>
        <dbReference type="EMBL" id="ORZ04963.1"/>
    </source>
</evidence>
<gene>
    <name evidence="4" type="ORF">BCR41DRAFT_362117</name>
</gene>
<keyword evidence="1 4" id="KW-0808">Transferase</keyword>
<dbReference type="EMBL" id="MCFF01000053">
    <property type="protein sequence ID" value="ORZ04963.1"/>
    <property type="molecule type" value="Genomic_DNA"/>
</dbReference>
<feature type="region of interest" description="Disordered" evidence="2">
    <location>
        <begin position="90"/>
        <end position="110"/>
    </location>
</feature>
<proteinExistence type="predicted"/>
<dbReference type="Pfam" id="PF00583">
    <property type="entry name" value="Acetyltransf_1"/>
    <property type="match status" value="1"/>
</dbReference>
<dbReference type="RefSeq" id="XP_021876827.1">
    <property type="nucleotide sequence ID" value="XM_022025676.1"/>
</dbReference>
<dbReference type="PANTHER" id="PTHR13947">
    <property type="entry name" value="GNAT FAMILY N-ACETYLTRANSFERASE"/>
    <property type="match status" value="1"/>
</dbReference>
<evidence type="ECO:0000256" key="2">
    <source>
        <dbReference type="SAM" id="MobiDB-lite"/>
    </source>
</evidence>
<dbReference type="AlphaFoldDB" id="A0A1Y2G9V2"/>
<sequence>MAARIRNFEKGDQEVVRHLLLEGLAERWGSAFDASYNQDVNDIDGYYIQYHHATVIVLEIEEGGKAVVVACGILLPLPAEDVYGTWCAEPKSGSSKDKDEDKDMDDDNKERDGLKLCRMLRLSVSKAHRGKGYGKQIIRHLTGVARDRGFDRILVETETLWASAVQIYKSLGFRVVEAGEENVHFEYDL</sequence>
<dbReference type="InParanoid" id="A0A1Y2G9V2"/>
<evidence type="ECO:0000259" key="3">
    <source>
        <dbReference type="PROSITE" id="PS51186"/>
    </source>
</evidence>
<dbReference type="InterPro" id="IPR016181">
    <property type="entry name" value="Acyl_CoA_acyltransferase"/>
</dbReference>
<dbReference type="PANTHER" id="PTHR13947:SF37">
    <property type="entry name" value="LD18367P"/>
    <property type="match status" value="1"/>
</dbReference>
<dbReference type="GeneID" id="33567519"/>
<keyword evidence="5" id="KW-1185">Reference proteome</keyword>
<protein>
    <submittedName>
        <fullName evidence="4">Acyl-CoA N-acyltransferase</fullName>
    </submittedName>
</protein>
<dbReference type="Gene3D" id="3.40.630.30">
    <property type="match status" value="1"/>
</dbReference>
<evidence type="ECO:0000313" key="5">
    <source>
        <dbReference type="Proteomes" id="UP000193648"/>
    </source>
</evidence>
<accession>A0A1Y2G9V2</accession>
<dbReference type="PROSITE" id="PS51186">
    <property type="entry name" value="GNAT"/>
    <property type="match status" value="1"/>
</dbReference>
<dbReference type="InterPro" id="IPR050769">
    <property type="entry name" value="NAT_camello-type"/>
</dbReference>
<dbReference type="OrthoDB" id="41532at2759"/>
<dbReference type="SUPFAM" id="SSF55729">
    <property type="entry name" value="Acyl-CoA N-acyltransferases (Nat)"/>
    <property type="match status" value="1"/>
</dbReference>
<dbReference type="CDD" id="cd04301">
    <property type="entry name" value="NAT_SF"/>
    <property type="match status" value="1"/>
</dbReference>
<reference evidence="4 5" key="1">
    <citation type="submission" date="2016-07" db="EMBL/GenBank/DDBJ databases">
        <title>Pervasive Adenine N6-methylation of Active Genes in Fungi.</title>
        <authorList>
            <consortium name="DOE Joint Genome Institute"/>
            <person name="Mondo S.J."/>
            <person name="Dannebaum R.O."/>
            <person name="Kuo R.C."/>
            <person name="Labutti K."/>
            <person name="Haridas S."/>
            <person name="Kuo A."/>
            <person name="Salamov A."/>
            <person name="Ahrendt S.R."/>
            <person name="Lipzen A."/>
            <person name="Sullivan W."/>
            <person name="Andreopoulos W.B."/>
            <person name="Clum A."/>
            <person name="Lindquist E."/>
            <person name="Daum C."/>
            <person name="Ramamoorthy G.K."/>
            <person name="Gryganskyi A."/>
            <person name="Culley D."/>
            <person name="Magnuson J.K."/>
            <person name="James T.Y."/>
            <person name="O'Malley M.A."/>
            <person name="Stajich J.E."/>
            <person name="Spatafora J.W."/>
            <person name="Visel A."/>
            <person name="Grigoriev I.V."/>
        </authorList>
    </citation>
    <scope>NUCLEOTIDE SEQUENCE [LARGE SCALE GENOMIC DNA]</scope>
    <source>
        <strain evidence="4 5">NRRL 3116</strain>
    </source>
</reference>